<gene>
    <name evidence="1" type="ORF">Q8W34_21415</name>
</gene>
<evidence type="ECO:0000313" key="2">
    <source>
        <dbReference type="Proteomes" id="UP001177212"/>
    </source>
</evidence>
<reference evidence="1" key="1">
    <citation type="submission" date="2023-07" db="EMBL/GenBank/DDBJ databases">
        <title>Genome content predicts the carbon catabolic preferences of heterotrophic bacteria.</title>
        <authorList>
            <person name="Gralka M."/>
        </authorList>
    </citation>
    <scope>NUCLEOTIDE SEQUENCE</scope>
    <source>
        <strain evidence="1">4G09</strain>
    </source>
</reference>
<proteinExistence type="predicted"/>
<sequence>MVMTACLFPLLYLTLELPKRIINDAISSDQAFIYIDSLDVELDQVTYLFVLCGAFLLAVLV</sequence>
<protein>
    <submittedName>
        <fullName evidence="1">Uncharacterized protein</fullName>
    </submittedName>
</protein>
<keyword evidence="2" id="KW-1185">Reference proteome</keyword>
<comment type="caution">
    <text evidence="1">The sequence shown here is derived from an EMBL/GenBank/DDBJ whole genome shotgun (WGS) entry which is preliminary data.</text>
</comment>
<dbReference type="Proteomes" id="UP001177212">
    <property type="component" value="Unassembled WGS sequence"/>
</dbReference>
<name>A0ABT9FK84_9GAMM</name>
<evidence type="ECO:0000313" key="1">
    <source>
        <dbReference type="EMBL" id="MDP2567182.1"/>
    </source>
</evidence>
<organism evidence="1 2">
    <name type="scientific">Pseudoalteromonas marina</name>
    <dbReference type="NCBI Taxonomy" id="267375"/>
    <lineage>
        <taxon>Bacteria</taxon>
        <taxon>Pseudomonadati</taxon>
        <taxon>Pseudomonadota</taxon>
        <taxon>Gammaproteobacteria</taxon>
        <taxon>Alteromonadales</taxon>
        <taxon>Pseudoalteromonadaceae</taxon>
        <taxon>Pseudoalteromonas</taxon>
    </lineage>
</organism>
<dbReference type="EMBL" id="JAUYVT010000149">
    <property type="protein sequence ID" value="MDP2567182.1"/>
    <property type="molecule type" value="Genomic_DNA"/>
</dbReference>
<accession>A0ABT9FK84</accession>
<feature type="non-terminal residue" evidence="1">
    <location>
        <position position="61"/>
    </location>
</feature>